<evidence type="ECO:0000256" key="4">
    <source>
        <dbReference type="ARBA" id="ARBA00022723"/>
    </source>
</evidence>
<dbReference type="InterPro" id="IPR045357">
    <property type="entry name" value="Aminopeptidase_N-like_N"/>
</dbReference>
<dbReference type="InterPro" id="IPR027268">
    <property type="entry name" value="Peptidase_M4/M1_CTD_sf"/>
</dbReference>
<dbReference type="GeneID" id="29004331"/>
<dbReference type="SUPFAM" id="SSF55486">
    <property type="entry name" value="Metalloproteases ('zincins'), catalytic domain"/>
    <property type="match status" value="1"/>
</dbReference>
<keyword evidence="6" id="KW-0862">Zinc</keyword>
<dbReference type="Gene3D" id="1.10.390.10">
    <property type="entry name" value="Neutral Protease Domain 2"/>
    <property type="match status" value="1"/>
</dbReference>
<dbReference type="PANTHER" id="PTHR11533:SF299">
    <property type="entry name" value="AMINOPEPTIDASE"/>
    <property type="match status" value="1"/>
</dbReference>
<dbReference type="OrthoDB" id="79562at2759"/>
<dbReference type="Gene3D" id="2.60.40.1730">
    <property type="entry name" value="tricorn interacting facor f3 domain"/>
    <property type="match status" value="1"/>
</dbReference>
<dbReference type="InterPro" id="IPR042097">
    <property type="entry name" value="Aminopeptidase_N-like_N_sf"/>
</dbReference>
<evidence type="ECO:0000313" key="12">
    <source>
        <dbReference type="Proteomes" id="UP000077315"/>
    </source>
</evidence>
<dbReference type="GO" id="GO:0008270">
    <property type="term" value="F:zinc ion binding"/>
    <property type="evidence" value="ECO:0007669"/>
    <property type="project" value="InterPro"/>
</dbReference>
<dbReference type="Pfam" id="PF01433">
    <property type="entry name" value="Peptidase_M1"/>
    <property type="match status" value="1"/>
</dbReference>
<dbReference type="GO" id="GO:0006508">
    <property type="term" value="P:proteolysis"/>
    <property type="evidence" value="ECO:0007669"/>
    <property type="project" value="UniProtKB-KW"/>
</dbReference>
<feature type="domain" description="Aminopeptidase N-like N-terminal" evidence="10">
    <location>
        <begin position="30"/>
        <end position="210"/>
    </location>
</feature>
<dbReference type="InterPro" id="IPR050344">
    <property type="entry name" value="Peptidase_M1_aminopeptidases"/>
</dbReference>
<dbReference type="EMBL" id="KV440997">
    <property type="protein sequence ID" value="OAD67894.1"/>
    <property type="molecule type" value="Genomic_DNA"/>
</dbReference>
<keyword evidence="4" id="KW-0479">Metal-binding</keyword>
<keyword evidence="5" id="KW-0378">Hydrolase</keyword>
<dbReference type="Pfam" id="PF17900">
    <property type="entry name" value="Peptidase_M1_N"/>
    <property type="match status" value="1"/>
</dbReference>
<dbReference type="GO" id="GO:0043171">
    <property type="term" value="P:peptide catabolic process"/>
    <property type="evidence" value="ECO:0007669"/>
    <property type="project" value="TreeGrafter"/>
</dbReference>
<dbReference type="SUPFAM" id="SSF63737">
    <property type="entry name" value="Leukotriene A4 hydrolase N-terminal domain"/>
    <property type="match status" value="1"/>
</dbReference>
<dbReference type="SUPFAM" id="SSF48371">
    <property type="entry name" value="ARM repeat"/>
    <property type="match status" value="1"/>
</dbReference>
<dbReference type="AlphaFoldDB" id="A0A162NC32"/>
<keyword evidence="3" id="KW-0645">Protease</keyword>
<evidence type="ECO:0000256" key="1">
    <source>
        <dbReference type="ARBA" id="ARBA00001947"/>
    </source>
</evidence>
<dbReference type="GO" id="GO:0070006">
    <property type="term" value="F:metalloaminopeptidase activity"/>
    <property type="evidence" value="ECO:0007669"/>
    <property type="project" value="TreeGrafter"/>
</dbReference>
<evidence type="ECO:0000256" key="5">
    <source>
        <dbReference type="ARBA" id="ARBA00022801"/>
    </source>
</evidence>
<dbReference type="PANTHER" id="PTHR11533">
    <property type="entry name" value="PROTEASE M1 ZINC METALLOPROTEASE"/>
    <property type="match status" value="1"/>
</dbReference>
<gene>
    <name evidence="11" type="ORF">PHYBLDRAFT_79097</name>
</gene>
<dbReference type="InterPro" id="IPR001930">
    <property type="entry name" value="Peptidase_M1"/>
</dbReference>
<evidence type="ECO:0000259" key="9">
    <source>
        <dbReference type="Pfam" id="PF01433"/>
    </source>
</evidence>
<organism evidence="11 12">
    <name type="scientific">Phycomyces blakesleeanus (strain ATCC 8743b / DSM 1359 / FGSC 10004 / NBRC 33097 / NRRL 1555)</name>
    <dbReference type="NCBI Taxonomy" id="763407"/>
    <lineage>
        <taxon>Eukaryota</taxon>
        <taxon>Fungi</taxon>
        <taxon>Fungi incertae sedis</taxon>
        <taxon>Mucoromycota</taxon>
        <taxon>Mucoromycotina</taxon>
        <taxon>Mucoromycetes</taxon>
        <taxon>Mucorales</taxon>
        <taxon>Phycomycetaceae</taxon>
        <taxon>Phycomyces</taxon>
    </lineage>
</organism>
<sequence length="888" mass="102078">MSNTPDNWYHLNFASSNAVNQYAPNTVIEPVHLDICLKLDDLESNILQGKVTLTLRYNKPTLVKSEKERSSLVLNAEEFVNVQVSGEGVSHTYDGHHIQLFWESPFKVDTERKVVVTYIVDDPVAGLYFQKEDPFFKSNPRWAITDHEPEKARYWLPTIDYPAIRTTLTWEITAPSEYVSLANGSLVSEETADGFTTTHWKLDYPCPSYLVCFSVGDFVCVDDGEVQGIPIKYYAAKGADPADISRSFDQTPAMIKWLQERVGVTFPWTKYYQIALPAIRGAMENISLVTWADRYILDKVNAQERKYMTDLVNIHEMAHTYFGDLLVIRHFEHAWLKESWATYIESCKYFFFLFSACWLEDHLSNDNFSYEMLQNQIHYFKECEKYMRPIVTRKYDSSWDMFDMHTYPGGAWRIHMLRKRLGDEAFWAAIKLYIETFSEKTVQTSDFQTALETTSGLNLTRFFDEWIYSKGYPKIKGKYSYEKLTGLVKIVLTQTQENEANNNNNNNNNSNNNSNGNNGSGGVPLFAFDLDIQISDNKGNVHHTTACFDRENTVTVFVQLDKENSPETLRVDPEGKILFAFEMPVDQEVLVNTAKSSKDVLNRIWAYRELIKSESKIALKKVQEIIKDEPFYGVRIQVANNLSSLQSHLSIKILTEILDREQDPLALSSILNACQFKDVRVRESVLRFLSRDYTLPYRAHASALLVLAIQHNPEDISLLLDVAQDQTKIGQYSLVRGGALEALGYHRSLQGFEYLINHVEYGTEPTRARPLAIEGLAYSAQWQEERHKKRAEEVIVSLLRDPDPNVRAQAVSSTIGLSIKSAHTTMESIRYMYSKDDQTWLDRRLSELIHSGSSTAPQCSKEYIEKLEERIKKLEARLEDKDDAQKTE</sequence>
<dbReference type="GO" id="GO:0005615">
    <property type="term" value="C:extracellular space"/>
    <property type="evidence" value="ECO:0007669"/>
    <property type="project" value="TreeGrafter"/>
</dbReference>
<name>A0A162NC32_PHYB8</name>
<comment type="cofactor">
    <cofactor evidence="1">
        <name>Zn(2+)</name>
        <dbReference type="ChEBI" id="CHEBI:29105"/>
    </cofactor>
</comment>
<evidence type="ECO:0000256" key="7">
    <source>
        <dbReference type="ARBA" id="ARBA00023049"/>
    </source>
</evidence>
<dbReference type="Proteomes" id="UP000077315">
    <property type="component" value="Unassembled WGS sequence"/>
</dbReference>
<dbReference type="InterPro" id="IPR014782">
    <property type="entry name" value="Peptidase_M1_dom"/>
</dbReference>
<dbReference type="VEuPathDB" id="FungiDB:PHYBLDRAFT_79097"/>
<evidence type="ECO:0000256" key="3">
    <source>
        <dbReference type="ARBA" id="ARBA00022670"/>
    </source>
</evidence>
<dbReference type="InterPro" id="IPR016024">
    <property type="entry name" value="ARM-type_fold"/>
</dbReference>
<feature type="region of interest" description="Disordered" evidence="8">
    <location>
        <begin position="499"/>
        <end position="518"/>
    </location>
</feature>
<dbReference type="InterPro" id="IPR011989">
    <property type="entry name" value="ARM-like"/>
</dbReference>
<keyword evidence="7" id="KW-0482">Metalloprotease</keyword>
<dbReference type="PRINTS" id="PR00756">
    <property type="entry name" value="ALADIPTASE"/>
</dbReference>
<reference evidence="12" key="1">
    <citation type="submission" date="2015-06" db="EMBL/GenBank/DDBJ databases">
        <title>Expansion of signal transduction pathways in fungi by whole-genome duplication.</title>
        <authorList>
            <consortium name="DOE Joint Genome Institute"/>
            <person name="Corrochano L.M."/>
            <person name="Kuo A."/>
            <person name="Marcet-Houben M."/>
            <person name="Polaino S."/>
            <person name="Salamov A."/>
            <person name="Villalobos J.M."/>
            <person name="Alvarez M.I."/>
            <person name="Avalos J."/>
            <person name="Benito E.P."/>
            <person name="Benoit I."/>
            <person name="Burger G."/>
            <person name="Camino L.P."/>
            <person name="Canovas D."/>
            <person name="Cerda-Olmedo E."/>
            <person name="Cheng J.-F."/>
            <person name="Dominguez A."/>
            <person name="Elias M."/>
            <person name="Eslava A.P."/>
            <person name="Glaser F."/>
            <person name="Grimwood J."/>
            <person name="Gutierrez G."/>
            <person name="Heitman J."/>
            <person name="Henrissat B."/>
            <person name="Iturriaga E.A."/>
            <person name="Lang B.F."/>
            <person name="Lavin J.L."/>
            <person name="Lee S."/>
            <person name="Li W."/>
            <person name="Lindquist E."/>
            <person name="Lopez-Garcia S."/>
            <person name="Luque E.M."/>
            <person name="Marcos A.T."/>
            <person name="Martin J."/>
            <person name="McCluskey K."/>
            <person name="Medina H.R."/>
            <person name="Miralles-Duran A."/>
            <person name="Miyazaki A."/>
            <person name="Munoz-Torres E."/>
            <person name="Oguiza J.A."/>
            <person name="Ohm R."/>
            <person name="Olmedo M."/>
            <person name="Orejas M."/>
            <person name="Ortiz-Castellanos L."/>
            <person name="Pisabarro A.G."/>
            <person name="Rodriguez-Romero J."/>
            <person name="Ruiz-Herrera J."/>
            <person name="Ruiz-Vazquez R."/>
            <person name="Sanz C."/>
            <person name="Schackwitz W."/>
            <person name="Schmutz J."/>
            <person name="Shahriari M."/>
            <person name="Shelest E."/>
            <person name="Silva-Franco F."/>
            <person name="Soanes D."/>
            <person name="Syed K."/>
            <person name="Tagua V.G."/>
            <person name="Talbot N.J."/>
            <person name="Thon M."/>
            <person name="De vries R.P."/>
            <person name="Wiebenga A."/>
            <person name="Yadav J.S."/>
            <person name="Braun E.L."/>
            <person name="Baker S."/>
            <person name="Garre V."/>
            <person name="Horwitz B."/>
            <person name="Torres-Martinez S."/>
            <person name="Idnurm A."/>
            <person name="Herrera-Estrella A."/>
            <person name="Gabaldon T."/>
            <person name="Grigoriev I.V."/>
        </authorList>
    </citation>
    <scope>NUCLEOTIDE SEQUENCE [LARGE SCALE GENOMIC DNA]</scope>
    <source>
        <strain evidence="12">NRRL 1555(-)</strain>
    </source>
</reference>
<dbReference type="GO" id="GO:0005737">
    <property type="term" value="C:cytoplasm"/>
    <property type="evidence" value="ECO:0007669"/>
    <property type="project" value="TreeGrafter"/>
</dbReference>
<dbReference type="CDD" id="cd09603">
    <property type="entry name" value="M1_APN_like"/>
    <property type="match status" value="1"/>
</dbReference>
<evidence type="ECO:0000259" key="10">
    <source>
        <dbReference type="Pfam" id="PF17900"/>
    </source>
</evidence>
<evidence type="ECO:0000256" key="6">
    <source>
        <dbReference type="ARBA" id="ARBA00022833"/>
    </source>
</evidence>
<accession>A0A162NC32</accession>
<evidence type="ECO:0000256" key="8">
    <source>
        <dbReference type="SAM" id="MobiDB-lite"/>
    </source>
</evidence>
<dbReference type="STRING" id="763407.A0A162NC32"/>
<proteinExistence type="inferred from homology"/>
<dbReference type="GO" id="GO:0016020">
    <property type="term" value="C:membrane"/>
    <property type="evidence" value="ECO:0007669"/>
    <property type="project" value="TreeGrafter"/>
</dbReference>
<dbReference type="GO" id="GO:0042277">
    <property type="term" value="F:peptide binding"/>
    <property type="evidence" value="ECO:0007669"/>
    <property type="project" value="TreeGrafter"/>
</dbReference>
<feature type="compositionally biased region" description="Low complexity" evidence="8">
    <location>
        <begin position="501"/>
        <end position="517"/>
    </location>
</feature>
<dbReference type="InParanoid" id="A0A162NC32"/>
<comment type="similarity">
    <text evidence="2">Belongs to the peptidase M1 family.</text>
</comment>
<evidence type="ECO:0000313" key="11">
    <source>
        <dbReference type="EMBL" id="OAD67894.1"/>
    </source>
</evidence>
<dbReference type="RefSeq" id="XP_018285934.1">
    <property type="nucleotide sequence ID" value="XM_018443426.1"/>
</dbReference>
<dbReference type="Gene3D" id="1.25.10.10">
    <property type="entry name" value="Leucine-rich Repeat Variant"/>
    <property type="match status" value="1"/>
</dbReference>
<protein>
    <submittedName>
        <fullName evidence="11">Uncharacterized protein</fullName>
    </submittedName>
</protein>
<keyword evidence="12" id="KW-1185">Reference proteome</keyword>
<evidence type="ECO:0000256" key="2">
    <source>
        <dbReference type="ARBA" id="ARBA00010136"/>
    </source>
</evidence>
<feature type="domain" description="Peptidase M1 membrane alanine aminopeptidase" evidence="9">
    <location>
        <begin position="247"/>
        <end position="466"/>
    </location>
</feature>